<reference evidence="3 4" key="1">
    <citation type="submission" date="2023-07" db="EMBL/GenBank/DDBJ databases">
        <title>Sorghum-associated microbial communities from plants grown in Nebraska, USA.</title>
        <authorList>
            <person name="Schachtman D."/>
        </authorList>
    </citation>
    <scope>NUCLEOTIDE SEQUENCE [LARGE SCALE GENOMIC DNA]</scope>
    <source>
        <strain evidence="3 4">DS1781</strain>
    </source>
</reference>
<comment type="caution">
    <text evidence="3">The sequence shown here is derived from an EMBL/GenBank/DDBJ whole genome shotgun (WGS) entry which is preliminary data.</text>
</comment>
<dbReference type="Proteomes" id="UP001184230">
    <property type="component" value="Unassembled WGS sequence"/>
</dbReference>
<keyword evidence="2" id="KW-0732">Signal</keyword>
<feature type="region of interest" description="Disordered" evidence="1">
    <location>
        <begin position="148"/>
        <end position="170"/>
    </location>
</feature>
<organism evidence="3 4">
    <name type="scientific">Variovorax soli</name>
    <dbReference type="NCBI Taxonomy" id="376815"/>
    <lineage>
        <taxon>Bacteria</taxon>
        <taxon>Pseudomonadati</taxon>
        <taxon>Pseudomonadota</taxon>
        <taxon>Betaproteobacteria</taxon>
        <taxon>Burkholderiales</taxon>
        <taxon>Comamonadaceae</taxon>
        <taxon>Variovorax</taxon>
    </lineage>
</organism>
<protein>
    <recommendedName>
        <fullName evidence="5">Lipoprotein</fullName>
    </recommendedName>
</protein>
<evidence type="ECO:0008006" key="5">
    <source>
        <dbReference type="Google" id="ProtNLM"/>
    </source>
</evidence>
<evidence type="ECO:0000313" key="3">
    <source>
        <dbReference type="EMBL" id="MDR6535650.1"/>
    </source>
</evidence>
<dbReference type="RefSeq" id="WP_309899990.1">
    <property type="nucleotide sequence ID" value="NZ_JAVDRF010000003.1"/>
</dbReference>
<proteinExistence type="predicted"/>
<gene>
    <name evidence="3" type="ORF">J2739_001420</name>
</gene>
<evidence type="ECO:0000256" key="1">
    <source>
        <dbReference type="SAM" id="MobiDB-lite"/>
    </source>
</evidence>
<name>A0ABU1NC87_9BURK</name>
<dbReference type="EMBL" id="JAVDRF010000003">
    <property type="protein sequence ID" value="MDR6535650.1"/>
    <property type="molecule type" value="Genomic_DNA"/>
</dbReference>
<evidence type="ECO:0000256" key="2">
    <source>
        <dbReference type="SAM" id="SignalP"/>
    </source>
</evidence>
<sequence length="170" mass="16528">MRASRRLGVIAMSALAMGVSLQACADAKPARASSAGMTAAPMKPGGSGIAVQYRIDGTPQAGSAVSVVLSFDGVSDPAGGTVKLTADGGLAIAGSPGPHALPAGKASTLTVQVVPDADGTGYLHVFTTQNGATSATSVAIQVGKAPSAMPAGSGLKQTPDGDKIISMPVK</sequence>
<feature type="chain" id="PRO_5046432077" description="Lipoprotein" evidence="2">
    <location>
        <begin position="26"/>
        <end position="170"/>
    </location>
</feature>
<keyword evidence="4" id="KW-1185">Reference proteome</keyword>
<feature type="signal peptide" evidence="2">
    <location>
        <begin position="1"/>
        <end position="25"/>
    </location>
</feature>
<dbReference type="PROSITE" id="PS51257">
    <property type="entry name" value="PROKAR_LIPOPROTEIN"/>
    <property type="match status" value="1"/>
</dbReference>
<accession>A0ABU1NC87</accession>
<evidence type="ECO:0000313" key="4">
    <source>
        <dbReference type="Proteomes" id="UP001184230"/>
    </source>
</evidence>